<proteinExistence type="predicted"/>
<protein>
    <recommendedName>
        <fullName evidence="2">AIG1-type G domain-containing protein</fullName>
    </recommendedName>
</protein>
<reference evidence="1" key="1">
    <citation type="submission" date="2017-05" db="UniProtKB">
        <authorList>
            <consortium name="EnsemblMetazoa"/>
        </authorList>
    </citation>
    <scope>IDENTIFICATION</scope>
</reference>
<evidence type="ECO:0008006" key="2">
    <source>
        <dbReference type="Google" id="ProtNLM"/>
    </source>
</evidence>
<organism evidence="1">
    <name type="scientific">Amphimedon queenslandica</name>
    <name type="common">Sponge</name>
    <dbReference type="NCBI Taxonomy" id="400682"/>
    <lineage>
        <taxon>Eukaryota</taxon>
        <taxon>Metazoa</taxon>
        <taxon>Porifera</taxon>
        <taxon>Demospongiae</taxon>
        <taxon>Heteroscleromorpha</taxon>
        <taxon>Haplosclerida</taxon>
        <taxon>Niphatidae</taxon>
        <taxon>Amphimedon</taxon>
    </lineage>
</organism>
<dbReference type="InterPro" id="IPR027417">
    <property type="entry name" value="P-loop_NTPase"/>
</dbReference>
<name>A0A1X7SEQ5_AMPQE</name>
<evidence type="ECO:0000313" key="1">
    <source>
        <dbReference type="EnsemblMetazoa" id="Aqu2.1.00554_001"/>
    </source>
</evidence>
<sequence length="249" mass="26523">MKVYRGTFVGVKLWVYDTVGFGDTRGRSDQSIIEEIAEANRFDLILVCVKMDNRVDKKGVQPMFTTLSTKMPTEAWKRTVVVLTFANFFLEQINIPPLTPEEEKQEFTKAIDDFKDLISKAAQEVFSDVPFCIAGCPYKKRKFPTTDDWLYDLWCTCLQRCSDEALPALQAYSVYATIISWGAAGVVIGGGVGAGIGRVAGTAADSGGGTALGAALAARTGGVIGSAAGGALGGVVGCVIAAVQKISTK</sequence>
<dbReference type="Gene3D" id="3.40.50.300">
    <property type="entry name" value="P-loop containing nucleotide triphosphate hydrolases"/>
    <property type="match status" value="1"/>
</dbReference>
<dbReference type="EnsemblMetazoa" id="Aqu2.1.00554_001">
    <property type="protein sequence ID" value="Aqu2.1.00554_001"/>
    <property type="gene ID" value="Aqu2.1.00554"/>
</dbReference>
<dbReference type="InParanoid" id="A0A1X7SEQ5"/>
<accession>A0A1X7SEQ5</accession>
<dbReference type="AlphaFoldDB" id="A0A1X7SEQ5"/>